<evidence type="ECO:0000256" key="1">
    <source>
        <dbReference type="ARBA" id="ARBA00004496"/>
    </source>
</evidence>
<proteinExistence type="predicted"/>
<evidence type="ECO:0000313" key="11">
    <source>
        <dbReference type="Proteomes" id="UP001180453"/>
    </source>
</evidence>
<reference evidence="10 11" key="1">
    <citation type="submission" date="2023-07" db="EMBL/GenBank/DDBJ databases">
        <title>Sorghum-associated microbial communities from plants grown in Nebraska, USA.</title>
        <authorList>
            <person name="Schachtman D."/>
        </authorList>
    </citation>
    <scope>NUCLEOTIDE SEQUENCE [LARGE SCALE GENOMIC DNA]</scope>
    <source>
        <strain evidence="10 11">BE314</strain>
    </source>
</reference>
<keyword evidence="6" id="KW-0653">Protein transport</keyword>
<dbReference type="PANTHER" id="PTHR15184">
    <property type="entry name" value="ATP SYNTHASE"/>
    <property type="match status" value="1"/>
</dbReference>
<keyword evidence="2" id="KW-0813">Transport</keyword>
<evidence type="ECO:0000256" key="5">
    <source>
        <dbReference type="ARBA" id="ARBA00022840"/>
    </source>
</evidence>
<dbReference type="SUPFAM" id="SSF52540">
    <property type="entry name" value="P-loop containing nucleoside triphosphate hydrolases"/>
    <property type="match status" value="1"/>
</dbReference>
<accession>A0ABU1YH77</accession>
<dbReference type="InterPro" id="IPR040627">
    <property type="entry name" value="T3SS_ATPase_C"/>
</dbReference>
<keyword evidence="7" id="KW-1278">Translocase</keyword>
<evidence type="ECO:0000256" key="4">
    <source>
        <dbReference type="ARBA" id="ARBA00022741"/>
    </source>
</evidence>
<comment type="caution">
    <text evidence="10">The sequence shown here is derived from an EMBL/GenBank/DDBJ whole genome shotgun (WGS) entry which is preliminary data.</text>
</comment>
<dbReference type="CDD" id="cd18117">
    <property type="entry name" value="ATP-synt_flagellum-secretory_path_III_N"/>
    <property type="match status" value="1"/>
</dbReference>
<gene>
    <name evidence="10" type="ORF">J2X20_000843</name>
</gene>
<dbReference type="InterPro" id="IPR000194">
    <property type="entry name" value="ATPase_F1/V1/A1_a/bsu_nucl-bd"/>
</dbReference>
<dbReference type="Gene3D" id="3.40.50.12240">
    <property type="match status" value="1"/>
</dbReference>
<evidence type="ECO:0000259" key="9">
    <source>
        <dbReference type="SMART" id="SM00382"/>
    </source>
</evidence>
<dbReference type="InterPro" id="IPR003593">
    <property type="entry name" value="AAA+_ATPase"/>
</dbReference>
<dbReference type="PROSITE" id="PS00152">
    <property type="entry name" value="ATPASE_ALPHA_BETA"/>
    <property type="match status" value="1"/>
</dbReference>
<feature type="domain" description="AAA+ ATPase" evidence="9">
    <location>
        <begin position="152"/>
        <end position="335"/>
    </location>
</feature>
<sequence length="436" mass="46833">MSTWPQALAQLPLYRRVGRVTRVTDLGIESRGPAAALGDICELRTTGGERMEAEVVAIHGDQITLMPYALCKGLTVGAEVVALDVQPSVQVGTGLLGQVVDAFARPIDGAIAGAVREMPLHPLPLNPLARAPINEPLETGIRAIDALLPLGRGQRMGIFAGSGVGKSSLLGMLARNLTADVAVIGLIGERGREVQDFLEKRLSTEARARTVVVVATAEQPAVVRARAAYTATSIAEYFRAEGRHVLLMMDSITRFAMARREIDLAAGQPPTARGYTPSVFSAIPALCERCGGLLGAGSITALYAVLVDGDDLNEPVSDALRATLDGHIVLSREMANAGHYPAIDVLNSVSRLDEELLKPDDRELAKELRSLLAVHRRQHDMVDMGLYKAGSNPKMDHALQNWDRINEFLRQAPAERSSLPQTRMALVDALSQRVAS</sequence>
<evidence type="ECO:0000256" key="6">
    <source>
        <dbReference type="ARBA" id="ARBA00022927"/>
    </source>
</evidence>
<evidence type="ECO:0000256" key="7">
    <source>
        <dbReference type="ARBA" id="ARBA00022967"/>
    </source>
</evidence>
<keyword evidence="4" id="KW-0547">Nucleotide-binding</keyword>
<dbReference type="SMART" id="SM00382">
    <property type="entry name" value="AAA"/>
    <property type="match status" value="1"/>
</dbReference>
<dbReference type="NCBIfam" id="TIGR01026">
    <property type="entry name" value="fliI_yscN"/>
    <property type="match status" value="1"/>
</dbReference>
<keyword evidence="11" id="KW-1185">Reference proteome</keyword>
<evidence type="ECO:0000256" key="3">
    <source>
        <dbReference type="ARBA" id="ARBA00022490"/>
    </source>
</evidence>
<keyword evidence="5" id="KW-0067">ATP-binding</keyword>
<dbReference type="InterPro" id="IPR050053">
    <property type="entry name" value="ATPase_alpha/beta_chains"/>
</dbReference>
<dbReference type="Pfam" id="PF00006">
    <property type="entry name" value="ATP-synt_ab"/>
    <property type="match status" value="1"/>
</dbReference>
<dbReference type="PANTHER" id="PTHR15184:SF9">
    <property type="entry name" value="SPI-1 TYPE 3 SECRETION SYSTEM ATPASE"/>
    <property type="match status" value="1"/>
</dbReference>
<dbReference type="EMBL" id="JAVDXU010000001">
    <property type="protein sequence ID" value="MDR7268214.1"/>
    <property type="molecule type" value="Genomic_DNA"/>
</dbReference>
<evidence type="ECO:0000256" key="8">
    <source>
        <dbReference type="ARBA" id="ARBA00034006"/>
    </source>
</evidence>
<evidence type="ECO:0000313" key="10">
    <source>
        <dbReference type="EMBL" id="MDR7268214.1"/>
    </source>
</evidence>
<organism evidence="10 11">
    <name type="scientific">Roseateles saccharophilus</name>
    <name type="common">Pseudomonas saccharophila</name>
    <dbReference type="NCBI Taxonomy" id="304"/>
    <lineage>
        <taxon>Bacteria</taxon>
        <taxon>Pseudomonadati</taxon>
        <taxon>Pseudomonadota</taxon>
        <taxon>Betaproteobacteria</taxon>
        <taxon>Burkholderiales</taxon>
        <taxon>Sphaerotilaceae</taxon>
        <taxon>Roseateles</taxon>
    </lineage>
</organism>
<protein>
    <submittedName>
        <fullName evidence="10">Flagellum-specific ATP synthase</fullName>
    </submittedName>
</protein>
<comment type="catalytic activity">
    <reaction evidence="8">
        <text>ATP + H2O + cellular proteinSide 1 = ADP + phosphate + cellular proteinSide 2.</text>
        <dbReference type="EC" id="7.4.2.8"/>
    </reaction>
</comment>
<keyword evidence="3" id="KW-0963">Cytoplasm</keyword>
<dbReference type="RefSeq" id="WP_310261315.1">
    <property type="nucleotide sequence ID" value="NZ_JAVDXU010000001.1"/>
</dbReference>
<name>A0ABU1YH77_ROSSA</name>
<dbReference type="CDD" id="cd01136">
    <property type="entry name" value="ATPase_flagellum-secretory_path_III"/>
    <property type="match status" value="1"/>
</dbReference>
<dbReference type="InterPro" id="IPR027417">
    <property type="entry name" value="P-loop_NTPase"/>
</dbReference>
<evidence type="ECO:0000256" key="2">
    <source>
        <dbReference type="ARBA" id="ARBA00022448"/>
    </source>
</evidence>
<dbReference type="Proteomes" id="UP001180453">
    <property type="component" value="Unassembled WGS sequence"/>
</dbReference>
<dbReference type="InterPro" id="IPR005714">
    <property type="entry name" value="ATPase_T3SS_FliI/YscN"/>
</dbReference>
<comment type="subcellular location">
    <subcellularLocation>
        <location evidence="1">Cytoplasm</location>
    </subcellularLocation>
</comment>
<dbReference type="Pfam" id="PF18269">
    <property type="entry name" value="T3SS_ATPase_C"/>
    <property type="match status" value="1"/>
</dbReference>
<dbReference type="InterPro" id="IPR020003">
    <property type="entry name" value="ATPase_a/bsu_AS"/>
</dbReference>